<evidence type="ECO:0000256" key="1">
    <source>
        <dbReference type="ARBA" id="ARBA00022741"/>
    </source>
</evidence>
<proteinExistence type="predicted"/>
<feature type="non-terminal residue" evidence="5">
    <location>
        <position position="379"/>
    </location>
</feature>
<dbReference type="GO" id="GO:0003678">
    <property type="term" value="F:DNA helicase activity"/>
    <property type="evidence" value="ECO:0007669"/>
    <property type="project" value="InterPro"/>
</dbReference>
<gene>
    <name evidence="5" type="ORF">METZ01_LOCUS303867</name>
</gene>
<evidence type="ECO:0000256" key="2">
    <source>
        <dbReference type="ARBA" id="ARBA00022801"/>
    </source>
</evidence>
<evidence type="ECO:0000256" key="3">
    <source>
        <dbReference type="ARBA" id="ARBA00022840"/>
    </source>
</evidence>
<sequence length="379" mass="42521">LRTALAEGGEPVIISCHTKPLQDQLFQREIPKLAVALDVSFSATLMKGRHNYVCLTRVNRVIADARALLSEQEVQSLIVILIWLQWTKSGDFEECTGFLKRRPYRLRSMIQSEPGFCTPRVCNQQGGCFLGPLRDATQNADIVVVNHSFLLYELENQNILPSLKTVVIDEAHNLIRVAYGHFQVTMSSRIIADQLSVLSKSSTRGKRIKKQMDVISTSVPEASQYFLSLRNAAELLIETSKRFFDALAKNGARNYSNKVSYDHSVRIRSFSEHFTGLEKELSALREAFTGGVGVATRLQSVITETPDVLRDAEVSGIIDRVAESIISLANTLNVVSDEQREDWVYWETGKFIREKLEISLNAVPIDTGPNLRSLVFDTT</sequence>
<dbReference type="Gene3D" id="3.40.50.300">
    <property type="entry name" value="P-loop containing nucleotide triphosphate hydrolases"/>
    <property type="match status" value="1"/>
</dbReference>
<dbReference type="SUPFAM" id="SSF52540">
    <property type="entry name" value="P-loop containing nucleoside triphosphate hydrolases"/>
    <property type="match status" value="1"/>
</dbReference>
<dbReference type="InterPro" id="IPR010614">
    <property type="entry name" value="RAD3-like_helicase_DEAD"/>
</dbReference>
<dbReference type="EMBL" id="UINC01095158">
    <property type="protein sequence ID" value="SVC51013.1"/>
    <property type="molecule type" value="Genomic_DNA"/>
</dbReference>
<reference evidence="5" key="1">
    <citation type="submission" date="2018-05" db="EMBL/GenBank/DDBJ databases">
        <authorList>
            <person name="Lanie J.A."/>
            <person name="Ng W.-L."/>
            <person name="Kazmierczak K.M."/>
            <person name="Andrzejewski T.M."/>
            <person name="Davidsen T.M."/>
            <person name="Wayne K.J."/>
            <person name="Tettelin H."/>
            <person name="Glass J.I."/>
            <person name="Rusch D."/>
            <person name="Podicherti R."/>
            <person name="Tsui H.-C.T."/>
            <person name="Winkler M.E."/>
        </authorList>
    </citation>
    <scope>NUCLEOTIDE SEQUENCE</scope>
</reference>
<evidence type="ECO:0000313" key="5">
    <source>
        <dbReference type="EMBL" id="SVC51013.1"/>
    </source>
</evidence>
<dbReference type="GO" id="GO:0005524">
    <property type="term" value="F:ATP binding"/>
    <property type="evidence" value="ECO:0007669"/>
    <property type="project" value="UniProtKB-KW"/>
</dbReference>
<dbReference type="Pfam" id="PF06733">
    <property type="entry name" value="DEAD_2"/>
    <property type="match status" value="1"/>
</dbReference>
<organism evidence="5">
    <name type="scientific">marine metagenome</name>
    <dbReference type="NCBI Taxonomy" id="408172"/>
    <lineage>
        <taxon>unclassified sequences</taxon>
        <taxon>metagenomes</taxon>
        <taxon>ecological metagenomes</taxon>
    </lineage>
</organism>
<protein>
    <recommendedName>
        <fullName evidence="4">Helicase ATP-binding domain-containing protein</fullName>
    </recommendedName>
</protein>
<dbReference type="GO" id="GO:0016787">
    <property type="term" value="F:hydrolase activity"/>
    <property type="evidence" value="ECO:0007669"/>
    <property type="project" value="UniProtKB-KW"/>
</dbReference>
<name>A0A382MPU4_9ZZZZ</name>
<keyword evidence="3" id="KW-0067">ATP-binding</keyword>
<dbReference type="GO" id="GO:0003677">
    <property type="term" value="F:DNA binding"/>
    <property type="evidence" value="ECO:0007669"/>
    <property type="project" value="InterPro"/>
</dbReference>
<dbReference type="AlphaFoldDB" id="A0A382MPU4"/>
<accession>A0A382MPU4</accession>
<keyword evidence="2" id="KW-0378">Hydrolase</keyword>
<evidence type="ECO:0000259" key="4">
    <source>
        <dbReference type="PROSITE" id="PS51193"/>
    </source>
</evidence>
<dbReference type="PROSITE" id="PS51193">
    <property type="entry name" value="HELICASE_ATP_BIND_2"/>
    <property type="match status" value="1"/>
</dbReference>
<feature type="domain" description="Helicase ATP-binding" evidence="4">
    <location>
        <begin position="1"/>
        <end position="215"/>
    </location>
</feature>
<dbReference type="InterPro" id="IPR014013">
    <property type="entry name" value="Helic_SF1/SF2_ATP-bd_DinG/Rad3"/>
</dbReference>
<dbReference type="InterPro" id="IPR027417">
    <property type="entry name" value="P-loop_NTPase"/>
</dbReference>
<keyword evidence="1" id="KW-0547">Nucleotide-binding</keyword>
<feature type="non-terminal residue" evidence="5">
    <location>
        <position position="1"/>
    </location>
</feature>